<keyword evidence="12 14" id="KW-0961">Cell wall biogenesis/degradation</keyword>
<evidence type="ECO:0000256" key="14">
    <source>
        <dbReference type="HAMAP-Rule" id="MF_00047"/>
    </source>
</evidence>
<dbReference type="Gene3D" id="3.30.470.20">
    <property type="entry name" value="ATP-grasp fold, B domain"/>
    <property type="match status" value="1"/>
</dbReference>
<evidence type="ECO:0000313" key="18">
    <source>
        <dbReference type="Proteomes" id="UP001597297"/>
    </source>
</evidence>
<comment type="catalytic activity">
    <reaction evidence="13 14">
        <text>2 D-alanine + ATP = D-alanyl-D-alanine + ADP + phosphate + H(+)</text>
        <dbReference type="Rhea" id="RHEA:11224"/>
        <dbReference type="ChEBI" id="CHEBI:15378"/>
        <dbReference type="ChEBI" id="CHEBI:30616"/>
        <dbReference type="ChEBI" id="CHEBI:43474"/>
        <dbReference type="ChEBI" id="CHEBI:57416"/>
        <dbReference type="ChEBI" id="CHEBI:57822"/>
        <dbReference type="ChEBI" id="CHEBI:456216"/>
        <dbReference type="EC" id="6.3.2.4"/>
    </reaction>
</comment>
<dbReference type="InterPro" id="IPR000291">
    <property type="entry name" value="D-Ala_lig_Van_CS"/>
</dbReference>
<evidence type="ECO:0000256" key="8">
    <source>
        <dbReference type="ARBA" id="ARBA00022741"/>
    </source>
</evidence>
<keyword evidence="10 14" id="KW-0133">Cell shape</keyword>
<keyword evidence="11 14" id="KW-0573">Peptidoglycan synthesis</keyword>
<comment type="cofactor">
    <cofactor evidence="1">
        <name>Mn(2+)</name>
        <dbReference type="ChEBI" id="CHEBI:29035"/>
    </cofactor>
</comment>
<evidence type="ECO:0000256" key="6">
    <source>
        <dbReference type="ARBA" id="ARBA00022490"/>
    </source>
</evidence>
<dbReference type="PANTHER" id="PTHR23132">
    <property type="entry name" value="D-ALANINE--D-ALANINE LIGASE"/>
    <property type="match status" value="1"/>
</dbReference>
<keyword evidence="8 15" id="KW-0547">Nucleotide-binding</keyword>
<keyword evidence="6 14" id="KW-0963">Cytoplasm</keyword>
<protein>
    <recommendedName>
        <fullName evidence="5 14">D-alanine--D-alanine ligase</fullName>
        <ecNumber evidence="5 14">6.3.2.4</ecNumber>
    </recommendedName>
    <alternativeName>
        <fullName evidence="14">D-Ala-D-Ala ligase</fullName>
    </alternativeName>
    <alternativeName>
        <fullName evidence="14">D-alanylalanine synthetase</fullName>
    </alternativeName>
</protein>
<comment type="similarity">
    <text evidence="4 14">Belongs to the D-alanine--D-alanine ligase family.</text>
</comment>
<evidence type="ECO:0000259" key="16">
    <source>
        <dbReference type="PROSITE" id="PS50975"/>
    </source>
</evidence>
<evidence type="ECO:0000256" key="13">
    <source>
        <dbReference type="ARBA" id="ARBA00047614"/>
    </source>
</evidence>
<keyword evidence="18" id="KW-1185">Reference proteome</keyword>
<keyword evidence="7 14" id="KW-0436">Ligase</keyword>
<dbReference type="RefSeq" id="WP_377094763.1">
    <property type="nucleotide sequence ID" value="NZ_JBHSJM010000001.1"/>
</dbReference>
<dbReference type="InterPro" id="IPR011761">
    <property type="entry name" value="ATP-grasp"/>
</dbReference>
<keyword evidence="9 15" id="KW-0067">ATP-binding</keyword>
<dbReference type="HAMAP" id="MF_00047">
    <property type="entry name" value="Dala_Dala_lig"/>
    <property type="match status" value="1"/>
</dbReference>
<dbReference type="Proteomes" id="UP001597297">
    <property type="component" value="Unassembled WGS sequence"/>
</dbReference>
<dbReference type="PANTHER" id="PTHR23132:SF23">
    <property type="entry name" value="D-ALANINE--D-ALANINE LIGASE B"/>
    <property type="match status" value="1"/>
</dbReference>
<dbReference type="Gene3D" id="3.30.1490.20">
    <property type="entry name" value="ATP-grasp fold, A domain"/>
    <property type="match status" value="1"/>
</dbReference>
<evidence type="ECO:0000256" key="3">
    <source>
        <dbReference type="ARBA" id="ARBA00004496"/>
    </source>
</evidence>
<comment type="cofactor">
    <cofactor evidence="2">
        <name>Mg(2+)</name>
        <dbReference type="ChEBI" id="CHEBI:18420"/>
    </cofactor>
</comment>
<evidence type="ECO:0000256" key="9">
    <source>
        <dbReference type="ARBA" id="ARBA00022840"/>
    </source>
</evidence>
<dbReference type="GO" id="GO:0008716">
    <property type="term" value="F:D-alanine-D-alanine ligase activity"/>
    <property type="evidence" value="ECO:0007669"/>
    <property type="project" value="UniProtKB-EC"/>
</dbReference>
<dbReference type="InterPro" id="IPR005905">
    <property type="entry name" value="D_ala_D_ala"/>
</dbReference>
<dbReference type="EC" id="6.3.2.4" evidence="5 14"/>
<dbReference type="PROSITE" id="PS50975">
    <property type="entry name" value="ATP_GRASP"/>
    <property type="match status" value="1"/>
</dbReference>
<evidence type="ECO:0000313" key="17">
    <source>
        <dbReference type="EMBL" id="MFD2275622.1"/>
    </source>
</evidence>
<dbReference type="PIRSF" id="PIRSF039102">
    <property type="entry name" value="Ddl/VanB"/>
    <property type="match status" value="1"/>
</dbReference>
<evidence type="ECO:0000256" key="11">
    <source>
        <dbReference type="ARBA" id="ARBA00022984"/>
    </source>
</evidence>
<dbReference type="SUPFAM" id="SSF56059">
    <property type="entry name" value="Glutathione synthetase ATP-binding domain-like"/>
    <property type="match status" value="1"/>
</dbReference>
<dbReference type="EMBL" id="JBHUJC010000011">
    <property type="protein sequence ID" value="MFD2275622.1"/>
    <property type="molecule type" value="Genomic_DNA"/>
</dbReference>
<proteinExistence type="inferred from homology"/>
<comment type="subcellular location">
    <subcellularLocation>
        <location evidence="3 14">Cytoplasm</location>
    </subcellularLocation>
</comment>
<evidence type="ECO:0000256" key="2">
    <source>
        <dbReference type="ARBA" id="ARBA00001946"/>
    </source>
</evidence>
<evidence type="ECO:0000256" key="4">
    <source>
        <dbReference type="ARBA" id="ARBA00010871"/>
    </source>
</evidence>
<dbReference type="SMART" id="SM01209">
    <property type="entry name" value="GARS_A"/>
    <property type="match status" value="1"/>
</dbReference>
<dbReference type="InterPro" id="IPR013815">
    <property type="entry name" value="ATP_grasp_subdomain_1"/>
</dbReference>
<dbReference type="NCBIfam" id="NF002378">
    <property type="entry name" value="PRK01372.1"/>
    <property type="match status" value="1"/>
</dbReference>
<sequence length="305" mass="32334">MNKDIKIAVAMGGPGSEHKVSMATGQAVLKALLEEGVDAVELVVDGHEIVAPEGVGLVFNTIHGTFGEDGELQRQLEAQGVSYTGAGSVSSLLAFDKVASKKRFIEEGVPTPASETVDCSGGVQMPKMTLPYVAKPPREGSSVGVHIAHTEEEAKAAMEDAAKYGDEVLVEQFVEGKELTVGIVDGEVFPIIHIAPRSGFYDISNKYPWMTGEGGTDYYCPADLCAELTQKVKDAAFAAHRALGVEVYSRVDVLLDADGNPYVLEANTIPGMTESSLLPKAAKEAGYSFGKLCLKIAEVSLNTPR</sequence>
<evidence type="ECO:0000256" key="1">
    <source>
        <dbReference type="ARBA" id="ARBA00001936"/>
    </source>
</evidence>
<comment type="pathway">
    <text evidence="14">Cell wall biogenesis; peptidoglycan biosynthesis.</text>
</comment>
<evidence type="ECO:0000256" key="10">
    <source>
        <dbReference type="ARBA" id="ARBA00022960"/>
    </source>
</evidence>
<dbReference type="InterPro" id="IPR016185">
    <property type="entry name" value="PreATP-grasp_dom_sf"/>
</dbReference>
<evidence type="ECO:0000256" key="12">
    <source>
        <dbReference type="ARBA" id="ARBA00023316"/>
    </source>
</evidence>
<dbReference type="SUPFAM" id="SSF52440">
    <property type="entry name" value="PreATP-grasp domain"/>
    <property type="match status" value="1"/>
</dbReference>
<gene>
    <name evidence="14" type="primary">ddl</name>
    <name evidence="17" type="ORF">ACFSQZ_03995</name>
</gene>
<dbReference type="Pfam" id="PF07478">
    <property type="entry name" value="Dala_Dala_lig_C"/>
    <property type="match status" value="1"/>
</dbReference>
<dbReference type="InterPro" id="IPR011095">
    <property type="entry name" value="Dala_Dala_lig_C"/>
</dbReference>
<evidence type="ECO:0000256" key="5">
    <source>
        <dbReference type="ARBA" id="ARBA00012216"/>
    </source>
</evidence>
<evidence type="ECO:0000256" key="7">
    <source>
        <dbReference type="ARBA" id="ARBA00022598"/>
    </source>
</evidence>
<name>A0ABW5DZ63_9BACT</name>
<accession>A0ABW5DZ63</accession>
<reference evidence="18" key="1">
    <citation type="journal article" date="2019" name="Int. J. Syst. Evol. Microbiol.">
        <title>The Global Catalogue of Microorganisms (GCM) 10K type strain sequencing project: providing services to taxonomists for standard genome sequencing and annotation.</title>
        <authorList>
            <consortium name="The Broad Institute Genomics Platform"/>
            <consortium name="The Broad Institute Genome Sequencing Center for Infectious Disease"/>
            <person name="Wu L."/>
            <person name="Ma J."/>
        </authorList>
    </citation>
    <scope>NUCLEOTIDE SEQUENCE [LARGE SCALE GENOMIC DNA]</scope>
    <source>
        <strain evidence="18">JCM 16545</strain>
    </source>
</reference>
<evidence type="ECO:0000256" key="15">
    <source>
        <dbReference type="PROSITE-ProRule" id="PRU00409"/>
    </source>
</evidence>
<comment type="function">
    <text evidence="14">Cell wall formation.</text>
</comment>
<comment type="caution">
    <text evidence="17">The sequence shown here is derived from an EMBL/GenBank/DDBJ whole genome shotgun (WGS) entry which is preliminary data.</text>
</comment>
<dbReference type="PROSITE" id="PS00844">
    <property type="entry name" value="DALA_DALA_LIGASE_2"/>
    <property type="match status" value="1"/>
</dbReference>
<dbReference type="Gene3D" id="3.40.50.20">
    <property type="match status" value="1"/>
</dbReference>
<organism evidence="17 18">
    <name type="scientific">Rubritalea spongiae</name>
    <dbReference type="NCBI Taxonomy" id="430797"/>
    <lineage>
        <taxon>Bacteria</taxon>
        <taxon>Pseudomonadati</taxon>
        <taxon>Verrucomicrobiota</taxon>
        <taxon>Verrucomicrobiia</taxon>
        <taxon>Verrucomicrobiales</taxon>
        <taxon>Rubritaleaceae</taxon>
        <taxon>Rubritalea</taxon>
    </lineage>
</organism>
<feature type="domain" description="ATP-grasp" evidence="16">
    <location>
        <begin position="101"/>
        <end position="298"/>
    </location>
</feature>